<dbReference type="InterPro" id="IPR023319">
    <property type="entry name" value="Tex-like_HTH_dom_sf"/>
</dbReference>
<dbReference type="EMBL" id="NEVH01020850">
    <property type="protein sequence ID" value="PNF21265.1"/>
    <property type="molecule type" value="Genomic_DNA"/>
</dbReference>
<feature type="compositionally biased region" description="Basic residues" evidence="1">
    <location>
        <begin position="73"/>
        <end position="82"/>
    </location>
</feature>
<gene>
    <name evidence="3" type="ORF">B7P43_G02120</name>
</gene>
<name>A0A2J7PY55_9NEOP</name>
<dbReference type="OrthoDB" id="995477at2759"/>
<keyword evidence="4" id="KW-1185">Reference proteome</keyword>
<feature type="region of interest" description="Disordered" evidence="1">
    <location>
        <begin position="1"/>
        <end position="92"/>
    </location>
</feature>
<sequence length="197" mass="22566">MEEDAVDYKPFGSRVKKRKIDSDSEDEYEPPSVKRQKKIKVIVPKPEASKKRKKCQAAPKGRKLETSPEGTTKKARTAKKGRVASNPEQIQSGEAYSEEWSEAEFVAHEQKIQLRIAQNIIHLLDEENTIPFIARYRKELTSDMSPEKLRDVKASYEMAKSVKQKASVVRNTITKLGKMTPLLERSIQYARSMNELE</sequence>
<dbReference type="FunFam" id="1.10.10.650:FF:000001">
    <property type="entry name" value="S1 RNA-binding domain 1"/>
    <property type="match status" value="1"/>
</dbReference>
<evidence type="ECO:0000256" key="1">
    <source>
        <dbReference type="SAM" id="MobiDB-lite"/>
    </source>
</evidence>
<feature type="non-terminal residue" evidence="3">
    <location>
        <position position="197"/>
    </location>
</feature>
<feature type="domain" description="Tex-like protein N-terminal" evidence="2">
    <location>
        <begin position="103"/>
        <end position="173"/>
    </location>
</feature>
<dbReference type="EMBL" id="NEVH01020850">
    <property type="protein sequence ID" value="PNF21264.1"/>
    <property type="molecule type" value="Genomic_DNA"/>
</dbReference>
<dbReference type="InterPro" id="IPR018974">
    <property type="entry name" value="Tex-like_N"/>
</dbReference>
<dbReference type="SUPFAM" id="SSF158832">
    <property type="entry name" value="Tex N-terminal region-like"/>
    <property type="match status" value="1"/>
</dbReference>
<organism evidence="3 4">
    <name type="scientific">Cryptotermes secundus</name>
    <dbReference type="NCBI Taxonomy" id="105785"/>
    <lineage>
        <taxon>Eukaryota</taxon>
        <taxon>Metazoa</taxon>
        <taxon>Ecdysozoa</taxon>
        <taxon>Arthropoda</taxon>
        <taxon>Hexapoda</taxon>
        <taxon>Insecta</taxon>
        <taxon>Pterygota</taxon>
        <taxon>Neoptera</taxon>
        <taxon>Polyneoptera</taxon>
        <taxon>Dictyoptera</taxon>
        <taxon>Blattodea</taxon>
        <taxon>Blattoidea</taxon>
        <taxon>Termitoidae</taxon>
        <taxon>Kalotermitidae</taxon>
        <taxon>Cryptotermitinae</taxon>
        <taxon>Cryptotermes</taxon>
    </lineage>
</organism>
<evidence type="ECO:0000313" key="4">
    <source>
        <dbReference type="Proteomes" id="UP000235965"/>
    </source>
</evidence>
<evidence type="ECO:0000313" key="3">
    <source>
        <dbReference type="EMBL" id="PNF21265.1"/>
    </source>
</evidence>
<dbReference type="Proteomes" id="UP000235965">
    <property type="component" value="Unassembled WGS sequence"/>
</dbReference>
<dbReference type="InParanoid" id="A0A2J7PY55"/>
<dbReference type="STRING" id="105785.A0A2J7PY55"/>
<protein>
    <recommendedName>
        <fullName evidence="2">Tex-like protein N-terminal domain-containing protein</fullName>
    </recommendedName>
</protein>
<proteinExistence type="predicted"/>
<evidence type="ECO:0000259" key="2">
    <source>
        <dbReference type="Pfam" id="PF09371"/>
    </source>
</evidence>
<accession>A0A2J7PY55</accession>
<comment type="caution">
    <text evidence="3">The sequence shown here is derived from an EMBL/GenBank/DDBJ whole genome shotgun (WGS) entry which is preliminary data.</text>
</comment>
<dbReference type="Gene3D" id="1.10.10.650">
    <property type="entry name" value="RuvA domain 2-like"/>
    <property type="match status" value="1"/>
</dbReference>
<dbReference type="Pfam" id="PF09371">
    <property type="entry name" value="Tex_N"/>
    <property type="match status" value="1"/>
</dbReference>
<reference evidence="3 4" key="1">
    <citation type="submission" date="2017-12" db="EMBL/GenBank/DDBJ databases">
        <title>Hemimetabolous genomes reveal molecular basis of termite eusociality.</title>
        <authorList>
            <person name="Harrison M.C."/>
            <person name="Jongepier E."/>
            <person name="Robertson H.M."/>
            <person name="Arning N."/>
            <person name="Bitard-Feildel T."/>
            <person name="Chao H."/>
            <person name="Childers C.P."/>
            <person name="Dinh H."/>
            <person name="Doddapaneni H."/>
            <person name="Dugan S."/>
            <person name="Gowin J."/>
            <person name="Greiner C."/>
            <person name="Han Y."/>
            <person name="Hu H."/>
            <person name="Hughes D.S.T."/>
            <person name="Huylmans A.-K."/>
            <person name="Kemena C."/>
            <person name="Kremer L.P.M."/>
            <person name="Lee S.L."/>
            <person name="Lopez-Ezquerra A."/>
            <person name="Mallet L."/>
            <person name="Monroy-Kuhn J.M."/>
            <person name="Moser A."/>
            <person name="Murali S.C."/>
            <person name="Muzny D.M."/>
            <person name="Otani S."/>
            <person name="Piulachs M.-D."/>
            <person name="Poelchau M."/>
            <person name="Qu J."/>
            <person name="Schaub F."/>
            <person name="Wada-Katsumata A."/>
            <person name="Worley K.C."/>
            <person name="Xie Q."/>
            <person name="Ylla G."/>
            <person name="Poulsen M."/>
            <person name="Gibbs R.A."/>
            <person name="Schal C."/>
            <person name="Richards S."/>
            <person name="Belles X."/>
            <person name="Korb J."/>
            <person name="Bornberg-Bauer E."/>
        </authorList>
    </citation>
    <scope>NUCLEOTIDE SEQUENCE [LARGE SCALE GENOMIC DNA]</scope>
    <source>
        <tissue evidence="3">Whole body</tissue>
    </source>
</reference>
<dbReference type="AlphaFoldDB" id="A0A2J7PY55"/>